<feature type="signal peptide" evidence="3">
    <location>
        <begin position="1"/>
        <end position="39"/>
    </location>
</feature>
<organism evidence="4 5">
    <name type="scientific">Athelia psychrophila</name>
    <dbReference type="NCBI Taxonomy" id="1759441"/>
    <lineage>
        <taxon>Eukaryota</taxon>
        <taxon>Fungi</taxon>
        <taxon>Dikarya</taxon>
        <taxon>Basidiomycota</taxon>
        <taxon>Agaricomycotina</taxon>
        <taxon>Agaricomycetes</taxon>
        <taxon>Agaricomycetidae</taxon>
        <taxon>Atheliales</taxon>
        <taxon>Atheliaceae</taxon>
        <taxon>Athelia</taxon>
    </lineage>
</organism>
<feature type="compositionally biased region" description="Low complexity" evidence="1">
    <location>
        <begin position="616"/>
        <end position="635"/>
    </location>
</feature>
<feature type="compositionally biased region" description="Polar residues" evidence="1">
    <location>
        <begin position="698"/>
        <end position="727"/>
    </location>
</feature>
<accession>A0A166TLL3</accession>
<dbReference type="OrthoDB" id="2804493at2759"/>
<protein>
    <recommendedName>
        <fullName evidence="6">Proteophosphoglycan ppg4</fullName>
    </recommendedName>
</protein>
<feature type="compositionally biased region" description="Polar residues" evidence="1">
    <location>
        <begin position="318"/>
        <end position="327"/>
    </location>
</feature>
<evidence type="ECO:0000256" key="2">
    <source>
        <dbReference type="SAM" id="Phobius"/>
    </source>
</evidence>
<feature type="compositionally biased region" description="Basic and acidic residues" evidence="1">
    <location>
        <begin position="576"/>
        <end position="589"/>
    </location>
</feature>
<keyword evidence="2" id="KW-0472">Membrane</keyword>
<feature type="compositionally biased region" description="Low complexity" evidence="1">
    <location>
        <begin position="302"/>
        <end position="315"/>
    </location>
</feature>
<keyword evidence="2" id="KW-1133">Transmembrane helix</keyword>
<keyword evidence="3" id="KW-0732">Signal</keyword>
<feature type="region of interest" description="Disordered" evidence="1">
    <location>
        <begin position="189"/>
        <end position="211"/>
    </location>
</feature>
<reference evidence="4 5" key="1">
    <citation type="journal article" date="2016" name="Mol. Biol. Evol.">
        <title>Comparative Genomics of Early-Diverging Mushroom-Forming Fungi Provides Insights into the Origins of Lignocellulose Decay Capabilities.</title>
        <authorList>
            <person name="Nagy L.G."/>
            <person name="Riley R."/>
            <person name="Tritt A."/>
            <person name="Adam C."/>
            <person name="Daum C."/>
            <person name="Floudas D."/>
            <person name="Sun H."/>
            <person name="Yadav J.S."/>
            <person name="Pangilinan J."/>
            <person name="Larsson K.H."/>
            <person name="Matsuura K."/>
            <person name="Barry K."/>
            <person name="Labutti K."/>
            <person name="Kuo R."/>
            <person name="Ohm R.A."/>
            <person name="Bhattacharya S.S."/>
            <person name="Shirouzu T."/>
            <person name="Yoshinaga Y."/>
            <person name="Martin F.M."/>
            <person name="Grigoriev I.V."/>
            <person name="Hibbett D.S."/>
        </authorList>
    </citation>
    <scope>NUCLEOTIDE SEQUENCE [LARGE SCALE GENOMIC DNA]</scope>
    <source>
        <strain evidence="4 5">CBS 109695</strain>
    </source>
</reference>
<feature type="region of interest" description="Disordered" evidence="1">
    <location>
        <begin position="493"/>
        <end position="521"/>
    </location>
</feature>
<feature type="region of interest" description="Disordered" evidence="1">
    <location>
        <begin position="535"/>
        <end position="811"/>
    </location>
</feature>
<feature type="chain" id="PRO_5007880119" description="Proteophosphoglycan ppg4" evidence="3">
    <location>
        <begin position="40"/>
        <end position="833"/>
    </location>
</feature>
<feature type="compositionally biased region" description="Low complexity" evidence="1">
    <location>
        <begin position="511"/>
        <end position="521"/>
    </location>
</feature>
<dbReference type="Proteomes" id="UP000076532">
    <property type="component" value="Unassembled WGS sequence"/>
</dbReference>
<feature type="compositionally biased region" description="Low complexity" evidence="1">
    <location>
        <begin position="764"/>
        <end position="773"/>
    </location>
</feature>
<feature type="compositionally biased region" description="Low complexity" evidence="1">
    <location>
        <begin position="361"/>
        <end position="375"/>
    </location>
</feature>
<feature type="compositionally biased region" description="Low complexity" evidence="1">
    <location>
        <begin position="545"/>
        <end position="558"/>
    </location>
</feature>
<evidence type="ECO:0000256" key="1">
    <source>
        <dbReference type="SAM" id="MobiDB-lite"/>
    </source>
</evidence>
<dbReference type="EMBL" id="KV417492">
    <property type="protein sequence ID" value="KZP30749.1"/>
    <property type="molecule type" value="Genomic_DNA"/>
</dbReference>
<feature type="compositionally biased region" description="Low complexity" evidence="1">
    <location>
        <begin position="733"/>
        <end position="749"/>
    </location>
</feature>
<name>A0A166TLL3_9AGAM</name>
<gene>
    <name evidence="4" type="ORF">FIBSPDRAFT_945676</name>
</gene>
<dbReference type="AlphaFoldDB" id="A0A166TLL3"/>
<feature type="compositionally biased region" description="Pro residues" evidence="1">
    <location>
        <begin position="658"/>
        <end position="669"/>
    </location>
</feature>
<evidence type="ECO:0008006" key="6">
    <source>
        <dbReference type="Google" id="ProtNLM"/>
    </source>
</evidence>
<proteinExistence type="predicted"/>
<feature type="transmembrane region" description="Helical" evidence="2">
    <location>
        <begin position="58"/>
        <end position="80"/>
    </location>
</feature>
<feature type="compositionally biased region" description="Polar residues" evidence="1">
    <location>
        <begin position="197"/>
        <end position="211"/>
    </location>
</feature>
<feature type="region of interest" description="Disordered" evidence="1">
    <location>
        <begin position="301"/>
        <end position="401"/>
    </location>
</feature>
<keyword evidence="5" id="KW-1185">Reference proteome</keyword>
<feature type="region of interest" description="Disordered" evidence="1">
    <location>
        <begin position="117"/>
        <end position="154"/>
    </location>
</feature>
<evidence type="ECO:0000313" key="5">
    <source>
        <dbReference type="Proteomes" id="UP000076532"/>
    </source>
</evidence>
<dbReference type="STRING" id="436010.A0A166TLL3"/>
<keyword evidence="2" id="KW-0812">Transmembrane</keyword>
<evidence type="ECO:0000313" key="4">
    <source>
        <dbReference type="EMBL" id="KZP30749.1"/>
    </source>
</evidence>
<sequence length="833" mass="86936">MINPYHHPPPLRIPKTAHTSHARALAVLLLSLAPTAANASPFQHLEQRADSNSNTESVKIWVPIIVVVVVVVLAGCLFWWRKSLASGFINMGESAAIAAGVGGTRAPGTREVTADQLAGRSGQTTAPATGVATARRQRRNRRTPSQISTHSLPLYNKDPGDQELVIYRGQDPEDESDIPVTVVMPPLDEGVEGGHSRNASRTSIYGQLPDSPQNQSLMQGDESLATNASTIDASTQHLLPPIAAIRGSFDTIEGSEESVSSLFGAVQSAGQDPRGDAPAYFEAVDLNDTIGPNRRRVGLGNAAQTAAAQPPQDATVGSRPSTDTQPDQETRASRRMSGFRGLLNTFTPNSATRPPIPPIPQATAAAAAPGHTRGPSGASMQSSNDTHGRDRAASRASFQSGSGSMMAVFRTISRQKSHTTLASGQFQSPSMISLNSISAPLSHTLTRTEISYPASGPTAEQMRLISSRESFARFAVPYGASAIAFAASASRHDLEPTPDYSEAHPPPPLPVSGLPTTSTSTVSALRLSQSPLAAAPVVEGRHSHSPASSMSSQSLQEAPADDDDAEAVPAPVAEAEAAKEESDDKEKVAPEAFVAPAIAELKIEPAPAPSEDKEVPPAFVAPAAAEPKIEPASAPSEDKEAPAPSPAPAAAVAEPKIEPAPAPSQPTEPTPAFSAPASDTDFAPSPEQPKTHRKYGSLTPSTVPSTYSVVASDTDFAPSSEQPTSPKSHQKYGSLTPSTAPSTGTGPTSFKGYPAAIDMRSESRASSMMSGTSFATAEDTDDVYESAPSGTHTPEEGEAEAEYPPTPMPQAAAFNIRAHERDFTGATITPRAN</sequence>
<evidence type="ECO:0000256" key="3">
    <source>
        <dbReference type="SAM" id="SignalP"/>
    </source>
</evidence>